<feature type="region of interest" description="Disordered" evidence="4">
    <location>
        <begin position="1"/>
        <end position="71"/>
    </location>
</feature>
<feature type="domain" description="EF-hand" evidence="5">
    <location>
        <begin position="279"/>
        <end position="314"/>
    </location>
</feature>
<dbReference type="PANTHER" id="PTHR23048:SF0">
    <property type="entry name" value="CALMODULIN LIKE 3"/>
    <property type="match status" value="1"/>
</dbReference>
<evidence type="ECO:0000256" key="2">
    <source>
        <dbReference type="ARBA" id="ARBA00022481"/>
    </source>
</evidence>
<keyword evidence="2" id="KW-0488">Methylation</keyword>
<evidence type="ECO:0000256" key="3">
    <source>
        <dbReference type="ARBA" id="ARBA00022737"/>
    </source>
</evidence>
<sequence length="413" mass="46365">MDKDNNEKKEGKQEQGSEASMGQQDSSRNNPAVNEDQNVSKNPSEIQPGGAHIDDESEKTSGGIDLNVEYDGGYGSSVTLKRKRSEFVDFDSSGSKKITNAAAGDREDDVGSNVRMNLTLRLGLPESYPIHDETVSGHSAGSKTIILAAAGDWENSAGSNVIRDLLVESPSHDDGGSKSCPSYHHPVEASSAPQELPVSQSTGIHISDVHSVAPTDDKSNEKMLFTVREVLRRLDSDIWKKKAIWKHARRRGWLPPRPQQYGNASSSQDSVDLDKFIEEERKRYRDAFNQFDDDKDGYITRDQLGQSLKSLGQFYTHAKVQSMVNQVNPEQGGRIDFNEFMKMLRQNQEELHLETFRFFDQGNSGFISAATFREILEDDEEMTDKEIEEIIREEDPEGTGRINYAKYVKKFYP</sequence>
<dbReference type="Proteomes" id="UP001161247">
    <property type="component" value="Chromosome 3"/>
</dbReference>
<name>A0AAV1CTA3_OLDCO</name>
<reference evidence="6" key="1">
    <citation type="submission" date="2023-03" db="EMBL/GenBank/DDBJ databases">
        <authorList>
            <person name="Julca I."/>
        </authorList>
    </citation>
    <scope>NUCLEOTIDE SEQUENCE</scope>
</reference>
<feature type="domain" description="EF-hand" evidence="5">
    <location>
        <begin position="347"/>
        <end position="382"/>
    </location>
</feature>
<dbReference type="AlphaFoldDB" id="A0AAV1CTA3"/>
<dbReference type="SUPFAM" id="SSF47473">
    <property type="entry name" value="EF-hand"/>
    <property type="match status" value="1"/>
</dbReference>
<dbReference type="FunFam" id="1.10.238.10:FF:000527">
    <property type="entry name" value="Calmodulin-3"/>
    <property type="match status" value="1"/>
</dbReference>
<dbReference type="GO" id="GO:0016460">
    <property type="term" value="C:myosin II complex"/>
    <property type="evidence" value="ECO:0007669"/>
    <property type="project" value="TreeGrafter"/>
</dbReference>
<dbReference type="CDD" id="cd00051">
    <property type="entry name" value="EFh"/>
    <property type="match status" value="1"/>
</dbReference>
<dbReference type="GO" id="GO:0005509">
    <property type="term" value="F:calcium ion binding"/>
    <property type="evidence" value="ECO:0007669"/>
    <property type="project" value="InterPro"/>
</dbReference>
<feature type="compositionally biased region" description="Polar residues" evidence="4">
    <location>
        <begin position="17"/>
        <end position="45"/>
    </location>
</feature>
<evidence type="ECO:0000259" key="5">
    <source>
        <dbReference type="PROSITE" id="PS50222"/>
    </source>
</evidence>
<evidence type="ECO:0000313" key="7">
    <source>
        <dbReference type="Proteomes" id="UP001161247"/>
    </source>
</evidence>
<evidence type="ECO:0000256" key="1">
    <source>
        <dbReference type="ARBA" id="ARBA00009763"/>
    </source>
</evidence>
<dbReference type="PANTHER" id="PTHR23048">
    <property type="entry name" value="MYOSIN LIGHT CHAIN 1, 3"/>
    <property type="match status" value="1"/>
</dbReference>
<dbReference type="InterPro" id="IPR011992">
    <property type="entry name" value="EF-hand-dom_pair"/>
</dbReference>
<dbReference type="EMBL" id="OX459120">
    <property type="protein sequence ID" value="CAI9098831.1"/>
    <property type="molecule type" value="Genomic_DNA"/>
</dbReference>
<accession>A0AAV1CTA3</accession>
<protein>
    <submittedName>
        <fullName evidence="6">OLC1v1035551C1</fullName>
    </submittedName>
</protein>
<dbReference type="SMART" id="SM00054">
    <property type="entry name" value="EFh"/>
    <property type="match status" value="4"/>
</dbReference>
<comment type="similarity">
    <text evidence="1">Belongs to the calmodulin family.</text>
</comment>
<evidence type="ECO:0000256" key="4">
    <source>
        <dbReference type="SAM" id="MobiDB-lite"/>
    </source>
</evidence>
<keyword evidence="7" id="KW-1185">Reference proteome</keyword>
<feature type="region of interest" description="Disordered" evidence="4">
    <location>
        <begin position="90"/>
        <end position="109"/>
    </location>
</feature>
<gene>
    <name evidence="6" type="ORF">OLC1_LOCUS8952</name>
</gene>
<dbReference type="Gene3D" id="1.10.238.10">
    <property type="entry name" value="EF-hand"/>
    <property type="match status" value="2"/>
</dbReference>
<dbReference type="InterPro" id="IPR002048">
    <property type="entry name" value="EF_hand_dom"/>
</dbReference>
<keyword evidence="3" id="KW-0677">Repeat</keyword>
<proteinExistence type="inferred from homology"/>
<feature type="compositionally biased region" description="Basic and acidic residues" evidence="4">
    <location>
        <begin position="1"/>
        <end position="15"/>
    </location>
</feature>
<dbReference type="InterPro" id="IPR050230">
    <property type="entry name" value="CALM/Myosin/TropC-like"/>
</dbReference>
<evidence type="ECO:0000313" key="6">
    <source>
        <dbReference type="EMBL" id="CAI9098831.1"/>
    </source>
</evidence>
<dbReference type="Pfam" id="PF13499">
    <property type="entry name" value="EF-hand_7"/>
    <property type="match status" value="2"/>
</dbReference>
<dbReference type="PROSITE" id="PS50222">
    <property type="entry name" value="EF_HAND_2"/>
    <property type="match status" value="2"/>
</dbReference>
<organism evidence="6 7">
    <name type="scientific">Oldenlandia corymbosa var. corymbosa</name>
    <dbReference type="NCBI Taxonomy" id="529605"/>
    <lineage>
        <taxon>Eukaryota</taxon>
        <taxon>Viridiplantae</taxon>
        <taxon>Streptophyta</taxon>
        <taxon>Embryophyta</taxon>
        <taxon>Tracheophyta</taxon>
        <taxon>Spermatophyta</taxon>
        <taxon>Magnoliopsida</taxon>
        <taxon>eudicotyledons</taxon>
        <taxon>Gunneridae</taxon>
        <taxon>Pentapetalae</taxon>
        <taxon>asterids</taxon>
        <taxon>lamiids</taxon>
        <taxon>Gentianales</taxon>
        <taxon>Rubiaceae</taxon>
        <taxon>Rubioideae</taxon>
        <taxon>Spermacoceae</taxon>
        <taxon>Hedyotis-Oldenlandia complex</taxon>
        <taxon>Oldenlandia</taxon>
    </lineage>
</organism>
<feature type="region of interest" description="Disordered" evidence="4">
    <location>
        <begin position="168"/>
        <end position="199"/>
    </location>
</feature>